<sequence>MCISKRCATTIILCLSPLSRPLRNSHNLRISLPFLPLNSYTTVAARTISLWNSLLSTTVSSRTDTFRRFISSQPSSFSPASIIKSWLHL</sequence>
<gene>
    <name evidence="1" type="primary">WBGene00277705</name>
</gene>
<reference evidence="1" key="2">
    <citation type="submission" date="2022-06" db="UniProtKB">
        <authorList>
            <consortium name="EnsemblMetazoa"/>
        </authorList>
    </citation>
    <scope>IDENTIFICATION</scope>
    <source>
        <strain evidence="1">PS312</strain>
    </source>
</reference>
<reference evidence="2" key="1">
    <citation type="journal article" date="2008" name="Nat. Genet.">
        <title>The Pristionchus pacificus genome provides a unique perspective on nematode lifestyle and parasitism.</title>
        <authorList>
            <person name="Dieterich C."/>
            <person name="Clifton S.W."/>
            <person name="Schuster L.N."/>
            <person name="Chinwalla A."/>
            <person name="Delehaunty K."/>
            <person name="Dinkelacker I."/>
            <person name="Fulton L."/>
            <person name="Fulton R."/>
            <person name="Godfrey J."/>
            <person name="Minx P."/>
            <person name="Mitreva M."/>
            <person name="Roeseler W."/>
            <person name="Tian H."/>
            <person name="Witte H."/>
            <person name="Yang S.P."/>
            <person name="Wilson R.K."/>
            <person name="Sommer R.J."/>
        </authorList>
    </citation>
    <scope>NUCLEOTIDE SEQUENCE [LARGE SCALE GENOMIC DNA]</scope>
    <source>
        <strain evidence="2">PS312</strain>
    </source>
</reference>
<proteinExistence type="predicted"/>
<dbReference type="AlphaFoldDB" id="A0A2A6BJY9"/>
<organism evidence="1 2">
    <name type="scientific">Pristionchus pacificus</name>
    <name type="common">Parasitic nematode worm</name>
    <dbReference type="NCBI Taxonomy" id="54126"/>
    <lineage>
        <taxon>Eukaryota</taxon>
        <taxon>Metazoa</taxon>
        <taxon>Ecdysozoa</taxon>
        <taxon>Nematoda</taxon>
        <taxon>Chromadorea</taxon>
        <taxon>Rhabditida</taxon>
        <taxon>Rhabditina</taxon>
        <taxon>Diplogasteromorpha</taxon>
        <taxon>Diplogasteroidea</taxon>
        <taxon>Neodiplogasteridae</taxon>
        <taxon>Pristionchus</taxon>
    </lineage>
</organism>
<dbReference type="Proteomes" id="UP000005239">
    <property type="component" value="Unassembled WGS sequence"/>
</dbReference>
<accession>A0A8R1US69</accession>
<protein>
    <submittedName>
        <fullName evidence="1">Uncharacterized protein</fullName>
    </submittedName>
</protein>
<name>A0A2A6BJY9_PRIPA</name>
<accession>A0A2A6BJY9</accession>
<dbReference type="EnsemblMetazoa" id="PPA39336.1">
    <property type="protein sequence ID" value="PPA39336.1"/>
    <property type="gene ID" value="WBGene00277705"/>
</dbReference>
<keyword evidence="2" id="KW-1185">Reference proteome</keyword>
<dbReference type="OrthoDB" id="426210at2759"/>
<evidence type="ECO:0000313" key="1">
    <source>
        <dbReference type="EnsemblMetazoa" id="PPA39336.1"/>
    </source>
</evidence>
<evidence type="ECO:0000313" key="2">
    <source>
        <dbReference type="Proteomes" id="UP000005239"/>
    </source>
</evidence>